<dbReference type="GO" id="GO:0020037">
    <property type="term" value="F:heme binding"/>
    <property type="evidence" value="ECO:0007669"/>
    <property type="project" value="InterPro"/>
</dbReference>
<dbReference type="Gene3D" id="1.10.630.10">
    <property type="entry name" value="Cytochrome P450"/>
    <property type="match status" value="1"/>
</dbReference>
<dbReference type="PANTHER" id="PTHR24305:SF232">
    <property type="entry name" value="P450, PUTATIVE (EUROFUNG)-RELATED"/>
    <property type="match status" value="1"/>
</dbReference>
<dbReference type="EMBL" id="NJEU01001672">
    <property type="protein sequence ID" value="PHH62306.1"/>
    <property type="molecule type" value="Genomic_DNA"/>
</dbReference>
<dbReference type="SUPFAM" id="SSF48264">
    <property type="entry name" value="Cytochrome P450"/>
    <property type="match status" value="1"/>
</dbReference>
<reference evidence="6 7" key="1">
    <citation type="submission" date="2017-06" db="EMBL/GenBank/DDBJ databases">
        <title>Ant-infecting Ophiocordyceps genomes reveal a high diversity of potential behavioral manipulation genes and a possible major role for enterotoxins.</title>
        <authorList>
            <person name="De Bekker C."/>
            <person name="Evans H.C."/>
            <person name="Brachmann A."/>
            <person name="Hughes D.P."/>
        </authorList>
    </citation>
    <scope>NUCLEOTIDE SEQUENCE [LARGE SCALE GENOMIC DNA]</scope>
    <source>
        <strain evidence="6 7">1348a</strain>
    </source>
</reference>
<keyword evidence="5" id="KW-0408">Iron</keyword>
<keyword evidence="7" id="KW-1185">Reference proteome</keyword>
<dbReference type="InterPro" id="IPR001128">
    <property type="entry name" value="Cyt_P450"/>
</dbReference>
<comment type="caution">
    <text evidence="6">The sequence shown here is derived from an EMBL/GenBank/DDBJ whole genome shotgun (WGS) entry which is preliminary data.</text>
</comment>
<gene>
    <name evidence="6" type="ORF">CDD82_2021</name>
</gene>
<evidence type="ECO:0000256" key="4">
    <source>
        <dbReference type="ARBA" id="ARBA00022723"/>
    </source>
</evidence>
<dbReference type="InterPro" id="IPR050121">
    <property type="entry name" value="Cytochrome_P450_monoxygenase"/>
</dbReference>
<dbReference type="OrthoDB" id="10029320at2759"/>
<proteinExistence type="inferred from homology"/>
<accession>A0A2C5Y3Q1</accession>
<keyword evidence="3" id="KW-0349">Heme</keyword>
<evidence type="ECO:0000313" key="7">
    <source>
        <dbReference type="Proteomes" id="UP000224854"/>
    </source>
</evidence>
<dbReference type="PANTHER" id="PTHR24305">
    <property type="entry name" value="CYTOCHROME P450"/>
    <property type="match status" value="1"/>
</dbReference>
<keyword evidence="4" id="KW-0479">Metal-binding</keyword>
<comment type="similarity">
    <text evidence="2">Belongs to the cytochrome P450 family.</text>
</comment>
<dbReference type="Pfam" id="PF00067">
    <property type="entry name" value="p450"/>
    <property type="match status" value="1"/>
</dbReference>
<name>A0A2C5Y3Q1_9HYPO</name>
<dbReference type="GO" id="GO:0004497">
    <property type="term" value="F:monooxygenase activity"/>
    <property type="evidence" value="ECO:0007669"/>
    <property type="project" value="InterPro"/>
</dbReference>
<dbReference type="AlphaFoldDB" id="A0A2C5Y3Q1"/>
<evidence type="ECO:0000313" key="6">
    <source>
        <dbReference type="EMBL" id="PHH62306.1"/>
    </source>
</evidence>
<evidence type="ECO:0008006" key="8">
    <source>
        <dbReference type="Google" id="ProtNLM"/>
    </source>
</evidence>
<evidence type="ECO:0000256" key="5">
    <source>
        <dbReference type="ARBA" id="ARBA00023004"/>
    </source>
</evidence>
<protein>
    <recommendedName>
        <fullName evidence="8">Cytochrome P450</fullName>
    </recommendedName>
</protein>
<organism evidence="6 7">
    <name type="scientific">Ophiocordyceps australis</name>
    <dbReference type="NCBI Taxonomy" id="1399860"/>
    <lineage>
        <taxon>Eukaryota</taxon>
        <taxon>Fungi</taxon>
        <taxon>Dikarya</taxon>
        <taxon>Ascomycota</taxon>
        <taxon>Pezizomycotina</taxon>
        <taxon>Sordariomycetes</taxon>
        <taxon>Hypocreomycetidae</taxon>
        <taxon>Hypocreales</taxon>
        <taxon>Ophiocordycipitaceae</taxon>
        <taxon>Ophiocordyceps</taxon>
    </lineage>
</organism>
<evidence type="ECO:0000256" key="2">
    <source>
        <dbReference type="ARBA" id="ARBA00010617"/>
    </source>
</evidence>
<evidence type="ECO:0000256" key="3">
    <source>
        <dbReference type="ARBA" id="ARBA00022617"/>
    </source>
</evidence>
<dbReference type="GO" id="GO:0016705">
    <property type="term" value="F:oxidoreductase activity, acting on paired donors, with incorporation or reduction of molecular oxygen"/>
    <property type="evidence" value="ECO:0007669"/>
    <property type="project" value="InterPro"/>
</dbReference>
<sequence length="435" mass="49010">MSPRYTSQLAVNIKSETHTLIRTMPFVKVFSLFVSLLICLLLLNCALQAVFDDSVEKRIKRNRSIVDFGYFNASSLSDRLRLRAGPNARLITAFGIHNSLTTTNESEHKQFLKLAVRAIKSARQDVWHQLDRCALSLLTSELAAADQGKINLERTARIMCFEAVLQLFFSDKYVGFNADAADGATSIINMLWLESKKEPDEASLLFQKRQLDTLHLFLDQLVPGHDKDALALIIPAYETLWRVVLLAYVHVAFRHIDDETSSLLARITQKMNKNGHQPLPLDTDADRFAREALRLYPPTKRIYRASRFRQAAADVESLHHDEEIWGSDALQFRPSRFSRLSKHQTEAYMPFGAGPNICPAASGFGRKIIVVLVMALLNRLGTKESGAKISYGDDNYLKDETVPLPTGRDKMGAWSVMSTTTPSHGCLHFDKKKMA</sequence>
<evidence type="ECO:0000256" key="1">
    <source>
        <dbReference type="ARBA" id="ARBA00001971"/>
    </source>
</evidence>
<dbReference type="GO" id="GO:0005506">
    <property type="term" value="F:iron ion binding"/>
    <property type="evidence" value="ECO:0007669"/>
    <property type="project" value="InterPro"/>
</dbReference>
<dbReference type="Proteomes" id="UP000224854">
    <property type="component" value="Unassembled WGS sequence"/>
</dbReference>
<dbReference type="InterPro" id="IPR036396">
    <property type="entry name" value="Cyt_P450_sf"/>
</dbReference>
<comment type="cofactor">
    <cofactor evidence="1">
        <name>heme</name>
        <dbReference type="ChEBI" id="CHEBI:30413"/>
    </cofactor>
</comment>